<keyword evidence="4" id="KW-0732">Signal</keyword>
<keyword evidence="9" id="KW-0325">Glycoprotein</keyword>
<dbReference type="Ensembl" id="ENSKMAT00000000380.1">
    <property type="protein sequence ID" value="ENSKMAP00000000350.1"/>
    <property type="gene ID" value="ENSKMAG00000000309.1"/>
</dbReference>
<evidence type="ECO:0000256" key="6">
    <source>
        <dbReference type="ARBA" id="ARBA00023136"/>
    </source>
</evidence>
<dbReference type="InterPro" id="IPR007110">
    <property type="entry name" value="Ig-like_dom"/>
</dbReference>
<evidence type="ECO:0000256" key="8">
    <source>
        <dbReference type="ARBA" id="ARBA00023170"/>
    </source>
</evidence>
<dbReference type="GO" id="GO:0042102">
    <property type="term" value="P:positive regulation of T cell proliferation"/>
    <property type="evidence" value="ECO:0007669"/>
    <property type="project" value="TreeGrafter"/>
</dbReference>
<evidence type="ECO:0000256" key="1">
    <source>
        <dbReference type="ARBA" id="ARBA00004251"/>
    </source>
</evidence>
<dbReference type="GO" id="GO:0006955">
    <property type="term" value="P:immune response"/>
    <property type="evidence" value="ECO:0007669"/>
    <property type="project" value="TreeGrafter"/>
</dbReference>
<evidence type="ECO:0000313" key="13">
    <source>
        <dbReference type="Proteomes" id="UP000264800"/>
    </source>
</evidence>
<organism evidence="12 13">
    <name type="scientific">Kryptolebias marmoratus</name>
    <name type="common">Mangrove killifish</name>
    <name type="synonym">Rivulus marmoratus</name>
    <dbReference type="NCBI Taxonomy" id="37003"/>
    <lineage>
        <taxon>Eukaryota</taxon>
        <taxon>Metazoa</taxon>
        <taxon>Chordata</taxon>
        <taxon>Craniata</taxon>
        <taxon>Vertebrata</taxon>
        <taxon>Euteleostomi</taxon>
        <taxon>Actinopterygii</taxon>
        <taxon>Neopterygii</taxon>
        <taxon>Teleostei</taxon>
        <taxon>Neoteleostei</taxon>
        <taxon>Acanthomorphata</taxon>
        <taxon>Ovalentaria</taxon>
        <taxon>Atherinomorphae</taxon>
        <taxon>Cyprinodontiformes</taxon>
        <taxon>Rivulidae</taxon>
        <taxon>Kryptolebias</taxon>
    </lineage>
</organism>
<dbReference type="AlphaFoldDB" id="A0A3Q2ZCP0"/>
<dbReference type="InterPro" id="IPR013106">
    <property type="entry name" value="Ig_V-set"/>
</dbReference>
<dbReference type="InterPro" id="IPR051713">
    <property type="entry name" value="T-cell_Activation_Regulation"/>
</dbReference>
<comment type="subcellular location">
    <subcellularLocation>
        <location evidence="1">Cell membrane</location>
        <topology evidence="1">Single-pass type I membrane protein</topology>
    </subcellularLocation>
</comment>
<evidence type="ECO:0000256" key="9">
    <source>
        <dbReference type="ARBA" id="ARBA00023180"/>
    </source>
</evidence>
<dbReference type="OMA" id="ECTIPEV"/>
<keyword evidence="2" id="KW-1003">Cell membrane</keyword>
<evidence type="ECO:0000256" key="5">
    <source>
        <dbReference type="ARBA" id="ARBA00022989"/>
    </source>
</evidence>
<keyword evidence="6" id="KW-0472">Membrane</keyword>
<evidence type="ECO:0000256" key="7">
    <source>
        <dbReference type="ARBA" id="ARBA00023157"/>
    </source>
</evidence>
<reference evidence="12" key="2">
    <citation type="submission" date="2025-09" db="UniProtKB">
        <authorList>
            <consortium name="Ensembl"/>
        </authorList>
    </citation>
    <scope>IDENTIFICATION</scope>
</reference>
<evidence type="ECO:0000256" key="4">
    <source>
        <dbReference type="ARBA" id="ARBA00022729"/>
    </source>
</evidence>
<dbReference type="PANTHER" id="PTHR25466">
    <property type="entry name" value="T-LYMPHOCYTE ACTIVATION ANTIGEN"/>
    <property type="match status" value="1"/>
</dbReference>
<dbReference type="GO" id="GO:0031295">
    <property type="term" value="P:T cell costimulation"/>
    <property type="evidence" value="ECO:0007669"/>
    <property type="project" value="TreeGrafter"/>
</dbReference>
<dbReference type="SMART" id="SM00409">
    <property type="entry name" value="IG"/>
    <property type="match status" value="1"/>
</dbReference>
<evidence type="ECO:0000256" key="2">
    <source>
        <dbReference type="ARBA" id="ARBA00022475"/>
    </source>
</evidence>
<dbReference type="GO" id="GO:0009897">
    <property type="term" value="C:external side of plasma membrane"/>
    <property type="evidence" value="ECO:0007669"/>
    <property type="project" value="TreeGrafter"/>
</dbReference>
<keyword evidence="7" id="KW-1015">Disulfide bond</keyword>
<dbReference type="GO" id="GO:0042130">
    <property type="term" value="P:negative regulation of T cell proliferation"/>
    <property type="evidence" value="ECO:0007669"/>
    <property type="project" value="TreeGrafter"/>
</dbReference>
<dbReference type="PROSITE" id="PS50835">
    <property type="entry name" value="IG_LIKE"/>
    <property type="match status" value="1"/>
</dbReference>
<keyword evidence="13" id="KW-1185">Reference proteome</keyword>
<dbReference type="InterPro" id="IPR036179">
    <property type="entry name" value="Ig-like_dom_sf"/>
</dbReference>
<keyword evidence="8" id="KW-0675">Receptor</keyword>
<evidence type="ECO:0000256" key="3">
    <source>
        <dbReference type="ARBA" id="ARBA00022692"/>
    </source>
</evidence>
<keyword evidence="3" id="KW-0812">Transmembrane</keyword>
<reference evidence="12" key="1">
    <citation type="submission" date="2025-08" db="UniProtKB">
        <authorList>
            <consortium name="Ensembl"/>
        </authorList>
    </citation>
    <scope>IDENTIFICATION</scope>
</reference>
<dbReference type="GeneTree" id="ENSGT01030000235241"/>
<dbReference type="PANTHER" id="PTHR25466:SF14">
    <property type="entry name" value="BUTYROPHILIN SUBFAMILY 2 MEMBER A2-LIKE-RELATED"/>
    <property type="match status" value="1"/>
</dbReference>
<dbReference type="Gene3D" id="2.60.40.10">
    <property type="entry name" value="Immunoglobulins"/>
    <property type="match status" value="1"/>
</dbReference>
<dbReference type="SUPFAM" id="SSF48726">
    <property type="entry name" value="Immunoglobulin"/>
    <property type="match status" value="1"/>
</dbReference>
<name>A0A3Q2ZCP0_KRYMA</name>
<dbReference type="GO" id="GO:0007166">
    <property type="term" value="P:cell surface receptor signaling pathway"/>
    <property type="evidence" value="ECO:0007669"/>
    <property type="project" value="TreeGrafter"/>
</dbReference>
<keyword evidence="10" id="KW-0393">Immunoglobulin domain</keyword>
<proteinExistence type="predicted"/>
<keyword evidence="5" id="KW-1133">Transmembrane helix</keyword>
<evidence type="ECO:0000259" key="11">
    <source>
        <dbReference type="PROSITE" id="PS50835"/>
    </source>
</evidence>
<dbReference type="Pfam" id="PF07686">
    <property type="entry name" value="V-set"/>
    <property type="match status" value="1"/>
</dbReference>
<accession>A0A3Q2ZCP0</accession>
<sequence length="154" mass="17581">MVHQIFREDSAIEGYLGEDITLPCIYSKPLPNVFNVHWTDTRNDLTLLDIKNNNSDVKSQDEKYKGRVESFQESFKDGNFSIILKKLRQDDADTYECTIPEVFLKKKVTLKVSDQLNDNRGEITQTFTQSSLCDDKSIGSSAGRYGKNPLSRYG</sequence>
<feature type="domain" description="Ig-like" evidence="11">
    <location>
        <begin position="17"/>
        <end position="109"/>
    </location>
</feature>
<evidence type="ECO:0000313" key="12">
    <source>
        <dbReference type="Ensembl" id="ENSKMAP00000000350.1"/>
    </source>
</evidence>
<dbReference type="InterPro" id="IPR003599">
    <property type="entry name" value="Ig_sub"/>
</dbReference>
<dbReference type="Proteomes" id="UP000264800">
    <property type="component" value="Unplaced"/>
</dbReference>
<dbReference type="InterPro" id="IPR013783">
    <property type="entry name" value="Ig-like_fold"/>
</dbReference>
<dbReference type="GO" id="GO:0071222">
    <property type="term" value="P:cellular response to lipopolysaccharide"/>
    <property type="evidence" value="ECO:0007669"/>
    <property type="project" value="TreeGrafter"/>
</dbReference>
<protein>
    <recommendedName>
        <fullName evidence="11">Ig-like domain-containing protein</fullName>
    </recommendedName>
</protein>
<evidence type="ECO:0000256" key="10">
    <source>
        <dbReference type="ARBA" id="ARBA00023319"/>
    </source>
</evidence>